<dbReference type="InterPro" id="IPR000979">
    <property type="entry name" value="Phosphodiesterase_MJ0936/Vps29"/>
</dbReference>
<dbReference type="HOGENOM" id="CLU_063749_0_1_2"/>
<proteinExistence type="inferred from homology"/>
<accession>D3RZE5</accession>
<dbReference type="InterPro" id="IPR024654">
    <property type="entry name" value="Calcineurin-like_PHP_lpxH"/>
</dbReference>
<dbReference type="SUPFAM" id="SSF56300">
    <property type="entry name" value="Metallo-dependent phosphatases"/>
    <property type="match status" value="1"/>
</dbReference>
<evidence type="ECO:0000313" key="4">
    <source>
        <dbReference type="Proteomes" id="UP000002613"/>
    </source>
</evidence>
<gene>
    <name evidence="3" type="ordered locus">Ferp_1714</name>
</gene>
<reference evidence="3 4" key="2">
    <citation type="journal article" date="2011" name="Stand. Genomic Sci.">
        <title>Complete genome sequence of Ferroglobus placidus AEDII12DO.</title>
        <authorList>
            <person name="Anderson I."/>
            <person name="Risso C."/>
            <person name="Holmes D."/>
            <person name="Lucas S."/>
            <person name="Copeland A."/>
            <person name="Lapidus A."/>
            <person name="Cheng J.F."/>
            <person name="Bruce D."/>
            <person name="Goodwin L."/>
            <person name="Pitluck S."/>
            <person name="Saunders E."/>
            <person name="Brettin T."/>
            <person name="Detter J.C."/>
            <person name="Han C."/>
            <person name="Tapia R."/>
            <person name="Larimer F."/>
            <person name="Land M."/>
            <person name="Hauser L."/>
            <person name="Woyke T."/>
            <person name="Lovley D."/>
            <person name="Kyrpides N."/>
            <person name="Ivanova N."/>
        </authorList>
    </citation>
    <scope>NUCLEOTIDE SEQUENCE [LARGE SCALE GENOMIC DNA]</scope>
    <source>
        <strain evidence="4">DSM 10642 / AEDII12DO</strain>
    </source>
</reference>
<comment type="similarity">
    <text evidence="1">Belongs to the metallophosphoesterase superfamily. YfcE family.</text>
</comment>
<dbReference type="RefSeq" id="WP_012966197.1">
    <property type="nucleotide sequence ID" value="NC_013849.1"/>
</dbReference>
<dbReference type="Proteomes" id="UP000002613">
    <property type="component" value="Chromosome"/>
</dbReference>
<name>D3RZE5_FERPA</name>
<keyword evidence="4" id="KW-1185">Reference proteome</keyword>
<reference evidence="4" key="1">
    <citation type="submission" date="2010-02" db="EMBL/GenBank/DDBJ databases">
        <title>Complete sequence of Ferroglobus placidus DSM 10642.</title>
        <authorList>
            <consortium name="US DOE Joint Genome Institute"/>
            <person name="Lucas S."/>
            <person name="Copeland A."/>
            <person name="Lapidus A."/>
            <person name="Cheng J.-F."/>
            <person name="Bruce D."/>
            <person name="Goodwin L."/>
            <person name="Pitluck S."/>
            <person name="Saunders E."/>
            <person name="Brettin T."/>
            <person name="Detter J.C."/>
            <person name="Han C."/>
            <person name="Tapia R."/>
            <person name="Larimer F."/>
            <person name="Land M."/>
            <person name="Hauser L."/>
            <person name="Kyrpides N."/>
            <person name="Ivanova N."/>
            <person name="Holmes D."/>
            <person name="Lovley D."/>
            <person name="Kyrpides N."/>
            <person name="Anderson I.J."/>
            <person name="Woyke T."/>
        </authorList>
    </citation>
    <scope>NUCLEOTIDE SEQUENCE [LARGE SCALE GENOMIC DNA]</scope>
    <source>
        <strain evidence="4">DSM 10642 / AEDII12DO</strain>
    </source>
</reference>
<protein>
    <recommendedName>
        <fullName evidence="1">Phosphoesterase</fullName>
        <ecNumber evidence="1">3.1.4.-</ecNumber>
    </recommendedName>
</protein>
<dbReference type="eggNOG" id="arCOG01141">
    <property type="taxonomic scope" value="Archaea"/>
</dbReference>
<dbReference type="GO" id="GO:0046872">
    <property type="term" value="F:metal ion binding"/>
    <property type="evidence" value="ECO:0007669"/>
    <property type="project" value="UniProtKB-KW"/>
</dbReference>
<feature type="domain" description="Calcineurin-like phosphoesterase" evidence="2">
    <location>
        <begin position="1"/>
        <end position="152"/>
    </location>
</feature>
<dbReference type="EMBL" id="CP001899">
    <property type="protein sequence ID" value="ADC65858.1"/>
    <property type="molecule type" value="Genomic_DNA"/>
</dbReference>
<dbReference type="NCBIfam" id="TIGR00040">
    <property type="entry name" value="yfcE"/>
    <property type="match status" value="1"/>
</dbReference>
<dbReference type="GeneID" id="8779240"/>
<evidence type="ECO:0000313" key="3">
    <source>
        <dbReference type="EMBL" id="ADC65858.1"/>
    </source>
</evidence>
<dbReference type="EC" id="3.1.4.-" evidence="1"/>
<dbReference type="KEGG" id="fpl:Ferp_1714"/>
<sequence length="174" mass="18979">MRIVAISDTHIPDRASKIPSVIVKFLQQADLIVHAGDFTSERAYREIKSYGKLVAVMGNMDFVDLPEEETFKAGKLKFGVIHGYGIYPRGNVKELERIGEEMGVDVLITGHTHSPSVHKGKIIIINPGSATGAWGGGGGKGIPSFAVINVEETLNVQICELEETLKVKAYKFEV</sequence>
<dbReference type="GO" id="GO:0016787">
    <property type="term" value="F:hydrolase activity"/>
    <property type="evidence" value="ECO:0007669"/>
    <property type="project" value="UniProtKB-UniRule"/>
</dbReference>
<dbReference type="InterPro" id="IPR029052">
    <property type="entry name" value="Metallo-depent_PP-like"/>
</dbReference>
<evidence type="ECO:0000256" key="1">
    <source>
        <dbReference type="RuleBase" id="RU362039"/>
    </source>
</evidence>
<dbReference type="PANTHER" id="PTHR11124">
    <property type="entry name" value="VACUOLAR SORTING PROTEIN VPS29"/>
    <property type="match status" value="1"/>
</dbReference>
<dbReference type="PaxDb" id="589924-Ferp_1714"/>
<dbReference type="Pfam" id="PF12850">
    <property type="entry name" value="Metallophos_2"/>
    <property type="match status" value="1"/>
</dbReference>
<evidence type="ECO:0000259" key="2">
    <source>
        <dbReference type="Pfam" id="PF12850"/>
    </source>
</evidence>
<dbReference type="OrthoDB" id="19174at2157"/>
<organism evidence="3 4">
    <name type="scientific">Ferroglobus placidus (strain DSM 10642 / AEDII12DO)</name>
    <dbReference type="NCBI Taxonomy" id="589924"/>
    <lineage>
        <taxon>Archaea</taxon>
        <taxon>Methanobacteriati</taxon>
        <taxon>Methanobacteriota</taxon>
        <taxon>Archaeoglobi</taxon>
        <taxon>Archaeoglobales</taxon>
        <taxon>Archaeoglobaceae</taxon>
        <taxon>Ferroglobus</taxon>
    </lineage>
</organism>
<dbReference type="Gene3D" id="3.60.21.10">
    <property type="match status" value="1"/>
</dbReference>
<dbReference type="AlphaFoldDB" id="D3RZE5"/>
<dbReference type="STRING" id="589924.Ferp_1714"/>
<comment type="cofactor">
    <cofactor evidence="1">
        <name>a divalent metal cation</name>
        <dbReference type="ChEBI" id="CHEBI:60240"/>
    </cofactor>
</comment>
<keyword evidence="1" id="KW-0479">Metal-binding</keyword>